<protein>
    <submittedName>
        <fullName evidence="1">Uncharacterized protein</fullName>
    </submittedName>
</protein>
<comment type="caution">
    <text evidence="1">The sequence shown here is derived from an EMBL/GenBank/DDBJ whole genome shotgun (WGS) entry which is preliminary data.</text>
</comment>
<evidence type="ECO:0000313" key="2">
    <source>
        <dbReference type="Proteomes" id="UP001055172"/>
    </source>
</evidence>
<gene>
    <name evidence="1" type="ORF">ColLi_08662</name>
</gene>
<reference evidence="1 2" key="1">
    <citation type="submission" date="2021-07" db="EMBL/GenBank/DDBJ databases">
        <title>Genome data of Colletotrichum spaethianum.</title>
        <authorList>
            <person name="Utami Y.D."/>
            <person name="Hiruma K."/>
        </authorList>
    </citation>
    <scope>NUCLEOTIDE SEQUENCE [LARGE SCALE GENOMIC DNA]</scope>
    <source>
        <strain evidence="1 2">MAFF 242679</strain>
    </source>
</reference>
<dbReference type="Proteomes" id="UP001055172">
    <property type="component" value="Unassembled WGS sequence"/>
</dbReference>
<dbReference type="AlphaFoldDB" id="A0AA37LV05"/>
<keyword evidence="2" id="KW-1185">Reference proteome</keyword>
<sequence length="112" mass="12069">MPSGCGVVLKAKGTAHLVATPCEVVTERSGVLGSNLQAEETEGLVAFGRASTIGAFAHRCSYDTSYSWHHLGRSIQAYPTVYTYDVWPSTSADHGSHVFLDTGHSEVHPRHD</sequence>
<evidence type="ECO:0000313" key="1">
    <source>
        <dbReference type="EMBL" id="GJC85824.1"/>
    </source>
</evidence>
<name>A0AA37LV05_9PEZI</name>
<organism evidence="1 2">
    <name type="scientific">Colletotrichum liriopes</name>
    <dbReference type="NCBI Taxonomy" id="708192"/>
    <lineage>
        <taxon>Eukaryota</taxon>
        <taxon>Fungi</taxon>
        <taxon>Dikarya</taxon>
        <taxon>Ascomycota</taxon>
        <taxon>Pezizomycotina</taxon>
        <taxon>Sordariomycetes</taxon>
        <taxon>Hypocreomycetidae</taxon>
        <taxon>Glomerellales</taxon>
        <taxon>Glomerellaceae</taxon>
        <taxon>Colletotrichum</taxon>
        <taxon>Colletotrichum spaethianum species complex</taxon>
    </lineage>
</organism>
<accession>A0AA37LV05</accession>
<dbReference type="EMBL" id="BPPX01000019">
    <property type="protein sequence ID" value="GJC85824.1"/>
    <property type="molecule type" value="Genomic_DNA"/>
</dbReference>
<proteinExistence type="predicted"/>